<dbReference type="KEGG" id="mech:Q9L42_002000"/>
<proteinExistence type="predicted"/>
<dbReference type="RefSeq" id="WP_349431800.1">
    <property type="nucleotide sequence ID" value="NZ_CP157743.1"/>
</dbReference>
<dbReference type="PANTHER" id="PTHR39339:SF1">
    <property type="entry name" value="CHAD DOMAIN-CONTAINING PROTEIN"/>
    <property type="match status" value="1"/>
</dbReference>
<dbReference type="InterPro" id="IPR038186">
    <property type="entry name" value="CHAD_dom_sf"/>
</dbReference>
<evidence type="ECO:0000313" key="3">
    <source>
        <dbReference type="Proteomes" id="UP001225378"/>
    </source>
</evidence>
<organism evidence="2 3">
    <name type="scientific">Methylomarinum roseum</name>
    <dbReference type="NCBI Taxonomy" id="3067653"/>
    <lineage>
        <taxon>Bacteria</taxon>
        <taxon>Pseudomonadati</taxon>
        <taxon>Pseudomonadota</taxon>
        <taxon>Gammaproteobacteria</taxon>
        <taxon>Methylococcales</taxon>
        <taxon>Methylococcaceae</taxon>
        <taxon>Methylomarinum</taxon>
    </lineage>
</organism>
<feature type="domain" description="CHAD" evidence="1">
    <location>
        <begin position="206"/>
        <end position="495"/>
    </location>
</feature>
<evidence type="ECO:0000313" key="2">
    <source>
        <dbReference type="EMBL" id="XBS20918.1"/>
    </source>
</evidence>
<keyword evidence="3" id="KW-1185">Reference proteome</keyword>
<dbReference type="Gene3D" id="1.40.20.10">
    <property type="entry name" value="CHAD domain"/>
    <property type="match status" value="1"/>
</dbReference>
<dbReference type="Pfam" id="PF05235">
    <property type="entry name" value="CHAD"/>
    <property type="match status" value="1"/>
</dbReference>
<sequence>MSEINLHFQLPGNQKIDKFLAKISKKKDLQIASQQYSLKTFYDSFDWRLFNAGVLCELNQSKSDSRLTLVDLQSGQPIAAAEMDQAPRFAEEFADARLQSILAPLLKMRALLSLTSLSYQAYRINILNKDGKTTLRLLIEDYELLPARVYLQPIKGYDKTAKRISALLEKKLGLKMAKKPVIYAALELQGRKPADYSAKLAIQLDPKMRADLSCKYIYSHLLQAIKVNEAGTIDAIDSEFLHDFRVAVRRTRAGLSQLKRVLPAAVVGRNAEFFAWLGQISGPARDMDVYLLNFASYQHSLPEDMQGDLQPLYELIKVKQHQSHRELAAKLKSVEYIGKLQAWEDYLKESVVKRPAEADALLSIKQLADKRLWRVYRRVLNQGNAISDQTPPKALHRLRKTCKKLRYLMEFFQSLYPEKKIKRQIKALKELQDILGDFQDYQVQESTLKRFANEMMAEQTSADTLIAMGVLVQNLRQQRLRARQAFAGCFDKFKRPENQASFQALFSGKL</sequence>
<dbReference type="InterPro" id="IPR007899">
    <property type="entry name" value="CHAD_dom"/>
</dbReference>
<dbReference type="Proteomes" id="UP001225378">
    <property type="component" value="Chromosome"/>
</dbReference>
<gene>
    <name evidence="2" type="ORF">Q9L42_002000</name>
</gene>
<accession>A0AAU7NVC9</accession>
<name>A0AAU7NVC9_9GAMM</name>
<dbReference type="SMART" id="SM00880">
    <property type="entry name" value="CHAD"/>
    <property type="match status" value="1"/>
</dbReference>
<dbReference type="PANTHER" id="PTHR39339">
    <property type="entry name" value="SLR1444 PROTEIN"/>
    <property type="match status" value="1"/>
</dbReference>
<protein>
    <submittedName>
        <fullName evidence="2">CHAD domain-containing protein</fullName>
    </submittedName>
</protein>
<dbReference type="PROSITE" id="PS51708">
    <property type="entry name" value="CHAD"/>
    <property type="match status" value="1"/>
</dbReference>
<dbReference type="AlphaFoldDB" id="A0AAU7NVC9"/>
<dbReference type="EMBL" id="CP157743">
    <property type="protein sequence ID" value="XBS20918.1"/>
    <property type="molecule type" value="Genomic_DNA"/>
</dbReference>
<reference evidence="2 3" key="1">
    <citation type="journal article" date="2024" name="Microbiology">
        <title>Methylomarinum rosea sp. nov., a novel halophilic methanotrophic bacterium from the hypersaline Lake Elton.</title>
        <authorList>
            <person name="Suleimanov R.Z."/>
            <person name="Oshkin I.Y."/>
            <person name="Danilova O.V."/>
            <person name="Suzina N.E."/>
            <person name="Dedysh S.N."/>
        </authorList>
    </citation>
    <scope>NUCLEOTIDE SEQUENCE [LARGE SCALE GENOMIC DNA]</scope>
    <source>
        <strain evidence="2 3">Ch1-1</strain>
    </source>
</reference>
<evidence type="ECO:0000259" key="1">
    <source>
        <dbReference type="PROSITE" id="PS51708"/>
    </source>
</evidence>